<dbReference type="EMBL" id="UGQT01000001">
    <property type="protein sequence ID" value="STZ61656.1"/>
    <property type="molecule type" value="Genomic_DNA"/>
</dbReference>
<keyword evidence="2" id="KW-1185">Reference proteome</keyword>
<gene>
    <name evidence="1" type="ORF">NCTC10821_05213</name>
</gene>
<dbReference type="OrthoDB" id="4640995at2"/>
<evidence type="ECO:0000313" key="1">
    <source>
        <dbReference type="EMBL" id="STZ61656.1"/>
    </source>
</evidence>
<proteinExistence type="predicted"/>
<accession>A0A378TPU7</accession>
<sequence length="117" mass="13501">MRSRTESEELVVEGLRQPLSLGWLHGFFEYDLLDHGRAQQRTLEMLRHLLEQDLFVVGTPATIGYHQWLMSVDEVLAEITAVYVDRFADRGGWAECIELHLTTKGKELGRSLFRRSA</sequence>
<evidence type="ECO:0000313" key="2">
    <source>
        <dbReference type="Proteomes" id="UP000254978"/>
    </source>
</evidence>
<name>A0A378TPU7_9MYCO</name>
<organism evidence="1 2">
    <name type="scientific">Mycolicibacterium tokaiense</name>
    <dbReference type="NCBI Taxonomy" id="39695"/>
    <lineage>
        <taxon>Bacteria</taxon>
        <taxon>Bacillati</taxon>
        <taxon>Actinomycetota</taxon>
        <taxon>Actinomycetes</taxon>
        <taxon>Mycobacteriales</taxon>
        <taxon>Mycobacteriaceae</taxon>
        <taxon>Mycolicibacterium</taxon>
    </lineage>
</organism>
<dbReference type="Proteomes" id="UP000254978">
    <property type="component" value="Unassembled WGS sequence"/>
</dbReference>
<protein>
    <submittedName>
        <fullName evidence="1">Uncharacterized protein</fullName>
    </submittedName>
</protein>
<dbReference type="RefSeq" id="WP_115280535.1">
    <property type="nucleotide sequence ID" value="NZ_AP022600.1"/>
</dbReference>
<reference evidence="1 2" key="1">
    <citation type="submission" date="2018-06" db="EMBL/GenBank/DDBJ databases">
        <authorList>
            <consortium name="Pathogen Informatics"/>
            <person name="Doyle S."/>
        </authorList>
    </citation>
    <scope>NUCLEOTIDE SEQUENCE [LARGE SCALE GENOMIC DNA]</scope>
    <source>
        <strain evidence="1 2">NCTC10821</strain>
    </source>
</reference>
<dbReference type="AlphaFoldDB" id="A0A378TPU7"/>